<dbReference type="InterPro" id="IPR015943">
    <property type="entry name" value="WD40/YVTN_repeat-like_dom_sf"/>
</dbReference>
<protein>
    <recommendedName>
        <fullName evidence="3">WD40 repeat domain-containing protein</fullName>
    </recommendedName>
</protein>
<evidence type="ECO:0000313" key="1">
    <source>
        <dbReference type="EMBL" id="PSK08926.1"/>
    </source>
</evidence>
<evidence type="ECO:0008006" key="3">
    <source>
        <dbReference type="Google" id="ProtNLM"/>
    </source>
</evidence>
<accession>A0ABX5FND3</accession>
<organism evidence="1 2">
    <name type="scientific">Brevibacillus porteri</name>
    <dbReference type="NCBI Taxonomy" id="2126350"/>
    <lineage>
        <taxon>Bacteria</taxon>
        <taxon>Bacillati</taxon>
        <taxon>Bacillota</taxon>
        <taxon>Bacilli</taxon>
        <taxon>Bacillales</taxon>
        <taxon>Paenibacillaceae</taxon>
        <taxon>Brevibacillus</taxon>
    </lineage>
</organism>
<evidence type="ECO:0000313" key="2">
    <source>
        <dbReference type="Proteomes" id="UP000241645"/>
    </source>
</evidence>
<name>A0ABX5FND3_9BACL</name>
<dbReference type="Gene3D" id="2.130.10.10">
    <property type="entry name" value="YVTN repeat-like/Quinoprotein amine dehydrogenase"/>
    <property type="match status" value="1"/>
</dbReference>
<reference evidence="1 2" key="1">
    <citation type="submission" date="2018-03" db="EMBL/GenBank/DDBJ databases">
        <title>Brevisbacillus phylogenomics.</title>
        <authorList>
            <person name="Dunlap C."/>
        </authorList>
    </citation>
    <scope>NUCLEOTIDE SEQUENCE [LARGE SCALE GENOMIC DNA]</scope>
    <source>
        <strain evidence="1 2">NRRL B-41110</strain>
    </source>
</reference>
<dbReference type="SUPFAM" id="SSF101898">
    <property type="entry name" value="NHL repeat"/>
    <property type="match status" value="1"/>
</dbReference>
<dbReference type="EMBL" id="PXZO01000031">
    <property type="protein sequence ID" value="PSK08926.1"/>
    <property type="molecule type" value="Genomic_DNA"/>
</dbReference>
<gene>
    <name evidence="1" type="ORF">C7R92_16720</name>
</gene>
<dbReference type="RefSeq" id="WP_106835040.1">
    <property type="nucleotide sequence ID" value="NZ_JARMEW010000027.1"/>
</dbReference>
<dbReference type="GeneID" id="95751735"/>
<dbReference type="Proteomes" id="UP000241645">
    <property type="component" value="Unassembled WGS sequence"/>
</dbReference>
<proteinExistence type="predicted"/>
<sequence>MNIANLLAAHGVGVGKYRKGTKLKRSEVTFQMVKSPEMQTDTTNSGDCWLVSDQKNKKTYIYEPTVIGLKKIDDATRSFEWTKAPGTERSPYNFDTARFGRNLEIDEDGNIYFVLVATSSSPYLAILRKMNPSGGVVWDLASTRSMNNTRVSLWRDPSTGYLWVAYDADSVTFDVFDKAGNKIRSINTGASREVYSFVVDESAQQIFIGSANGFIYVHSFTGSQLTNINTGYNAPVWGIQIDANYVFCGFSSHSYLYKCTRLGANGVAYILPQGEVASYLTWNKDKTTLYIFGLNNAMVLNSPANGYVSVINNASPISGGSNSRFGKFLKENEDFVFAGNRLMSWWEQSYTIK</sequence>
<keyword evidence="2" id="KW-1185">Reference proteome</keyword>
<comment type="caution">
    <text evidence="1">The sequence shown here is derived from an EMBL/GenBank/DDBJ whole genome shotgun (WGS) entry which is preliminary data.</text>
</comment>